<dbReference type="STRING" id="1464123.SAMN05444126_11915"/>
<evidence type="ECO:0000256" key="1">
    <source>
        <dbReference type="ARBA" id="ARBA00022603"/>
    </source>
</evidence>
<feature type="binding site" evidence="4">
    <location>
        <position position="84"/>
    </location>
    <ligand>
        <name>S-adenosyl-L-methionine</name>
        <dbReference type="ChEBI" id="CHEBI:59789"/>
    </ligand>
</feature>
<dbReference type="EC" id="2.1.1.-" evidence="4"/>
<feature type="binding site" evidence="4">
    <location>
        <position position="159"/>
    </location>
    <ligand>
        <name>Mg(2+)</name>
        <dbReference type="ChEBI" id="CHEBI:18420"/>
    </ligand>
</feature>
<sequence length="217" mass="23862">MDGKEQTKRYIDDIIQPPSAVFNEMEHYAAKHSIPIMEPSGIETLLQLLRLQKPLRLLEIGTAIGYSAIRMLDALPELTVISIEQDADLAETARKNAERAGVADRFTVLNGEALTSAPEISAYAPFDAVFIDAAKGQYARFFDTFAPMTADTGVIYADNVLFKGIVAGSRDHLNRSTKALAKKLDEFNRRLASDPEWHTVILDAGDGLAVTKRKEGP</sequence>
<keyword evidence="4" id="KW-0460">Magnesium</keyword>
<dbReference type="EMBL" id="FOGV01000019">
    <property type="protein sequence ID" value="SES18467.1"/>
    <property type="molecule type" value="Genomic_DNA"/>
</dbReference>
<proteinExistence type="inferred from homology"/>
<comment type="subunit">
    <text evidence="4">Homodimer.</text>
</comment>
<dbReference type="InterPro" id="IPR002935">
    <property type="entry name" value="SAM_O-MeTrfase"/>
</dbReference>
<dbReference type="CDD" id="cd02440">
    <property type="entry name" value="AdoMet_MTases"/>
    <property type="match status" value="1"/>
</dbReference>
<dbReference type="SUPFAM" id="SSF53335">
    <property type="entry name" value="S-adenosyl-L-methionine-dependent methyltransferases"/>
    <property type="match status" value="1"/>
</dbReference>
<keyword evidence="3 4" id="KW-0949">S-adenosyl-L-methionine</keyword>
<dbReference type="InterPro" id="IPR050362">
    <property type="entry name" value="Cation-dep_OMT"/>
</dbReference>
<dbReference type="GO" id="GO:0008757">
    <property type="term" value="F:S-adenosylmethionine-dependent methyltransferase activity"/>
    <property type="evidence" value="ECO:0007669"/>
    <property type="project" value="TreeGrafter"/>
</dbReference>
<feature type="binding site" evidence="4">
    <location>
        <position position="132"/>
    </location>
    <ligand>
        <name>S-adenosyl-L-methionine</name>
        <dbReference type="ChEBI" id="CHEBI:59789"/>
    </ligand>
</feature>
<reference evidence="6" key="1">
    <citation type="submission" date="2016-10" db="EMBL/GenBank/DDBJ databases">
        <authorList>
            <person name="de Groot N.N."/>
        </authorList>
    </citation>
    <scope>NUCLEOTIDE SEQUENCE [LARGE SCALE GENOMIC DNA]</scope>
    <source>
        <strain evidence="6">10nlg</strain>
    </source>
</reference>
<comment type="similarity">
    <text evidence="4">Belongs to the class I-like SAM-binding methyltransferase superfamily. Cation-dependent O-methyltransferase family.</text>
</comment>
<dbReference type="Proteomes" id="UP000199318">
    <property type="component" value="Unassembled WGS sequence"/>
</dbReference>
<dbReference type="RefSeq" id="WP_093073595.1">
    <property type="nucleotide sequence ID" value="NZ_FOGV01000019.1"/>
</dbReference>
<dbReference type="PANTHER" id="PTHR10509:SF14">
    <property type="entry name" value="CAFFEOYL-COA O-METHYLTRANSFERASE 3-RELATED"/>
    <property type="match status" value="1"/>
</dbReference>
<feature type="binding site" evidence="4">
    <location>
        <position position="67"/>
    </location>
    <ligand>
        <name>S-adenosyl-L-methionine</name>
        <dbReference type="ChEBI" id="CHEBI:59789"/>
    </ligand>
</feature>
<keyword evidence="4" id="KW-0819">tRNA processing</keyword>
<dbReference type="InterPro" id="IPR029063">
    <property type="entry name" value="SAM-dependent_MTases_sf"/>
</dbReference>
<dbReference type="GO" id="GO:0000287">
    <property type="term" value="F:magnesium ion binding"/>
    <property type="evidence" value="ECO:0007669"/>
    <property type="project" value="UniProtKB-UniRule"/>
</dbReference>
<comment type="catalytic activity">
    <reaction evidence="4">
        <text>5-hydroxyuridine(34) in tRNA + S-adenosyl-L-methionine = 5-methoxyuridine(34) in tRNA + S-adenosyl-L-homocysteine + H(+)</text>
        <dbReference type="Rhea" id="RHEA:60524"/>
        <dbReference type="Rhea" id="RHEA-COMP:13381"/>
        <dbReference type="Rhea" id="RHEA-COMP:15591"/>
        <dbReference type="ChEBI" id="CHEBI:15378"/>
        <dbReference type="ChEBI" id="CHEBI:57856"/>
        <dbReference type="ChEBI" id="CHEBI:59789"/>
        <dbReference type="ChEBI" id="CHEBI:136877"/>
        <dbReference type="ChEBI" id="CHEBI:143860"/>
    </reaction>
</comment>
<dbReference type="GO" id="GO:0008171">
    <property type="term" value="F:O-methyltransferase activity"/>
    <property type="evidence" value="ECO:0007669"/>
    <property type="project" value="InterPro"/>
</dbReference>
<keyword evidence="6" id="KW-1185">Reference proteome</keyword>
<feature type="binding site" evidence="4">
    <location>
        <begin position="112"/>
        <end position="113"/>
    </location>
    <ligand>
        <name>S-adenosyl-L-methionine</name>
        <dbReference type="ChEBI" id="CHEBI:59789"/>
    </ligand>
</feature>
<dbReference type="HAMAP" id="MF_02217">
    <property type="entry name" value="TrmR_methyltr"/>
    <property type="match status" value="1"/>
</dbReference>
<evidence type="ECO:0000256" key="4">
    <source>
        <dbReference type="HAMAP-Rule" id="MF_02217"/>
    </source>
</evidence>
<dbReference type="Gene3D" id="3.40.50.150">
    <property type="entry name" value="Vaccinia Virus protein VP39"/>
    <property type="match status" value="1"/>
</dbReference>
<comment type="caution">
    <text evidence="5">The sequence shown here is derived from an EMBL/GenBank/DDBJ whole genome shotgun (WGS) entry which is preliminary data.</text>
</comment>
<dbReference type="AlphaFoldDB" id="A0A1H9VB51"/>
<dbReference type="PROSITE" id="PS51682">
    <property type="entry name" value="SAM_OMT_I"/>
    <property type="match status" value="1"/>
</dbReference>
<comment type="function">
    <text evidence="4">Catalyzes the methylation of 5-hydroxyuridine (ho5U) to form 5-methoxyuridine (mo5U) at position 34 in tRNAs.</text>
</comment>
<feature type="binding site" evidence="4">
    <location>
        <position position="132"/>
    </location>
    <ligand>
        <name>Mg(2+)</name>
        <dbReference type="ChEBI" id="CHEBI:18420"/>
    </ligand>
</feature>
<accession>A0A1H9VB51</accession>
<dbReference type="GO" id="GO:0016300">
    <property type="term" value="F:tRNA (uridine) methyltransferase activity"/>
    <property type="evidence" value="ECO:0007669"/>
    <property type="project" value="UniProtKB-UniRule"/>
</dbReference>
<protein>
    <recommendedName>
        <fullName evidence="4">tRNA 5-hydroxyuridine methyltransferase</fullName>
        <ecNumber evidence="4">2.1.1.-</ecNumber>
    </recommendedName>
    <alternativeName>
        <fullName evidence="4">ho5U methyltransferase</fullName>
    </alternativeName>
</protein>
<name>A0A1H9VB51_9BACI</name>
<dbReference type="InterPro" id="IPR043675">
    <property type="entry name" value="TrmR_methyltr"/>
</dbReference>
<gene>
    <name evidence="4" type="primary">trmR</name>
    <name evidence="5" type="ORF">SAMN05444126_11915</name>
</gene>
<dbReference type="PANTHER" id="PTHR10509">
    <property type="entry name" value="O-METHYLTRANSFERASE-RELATED"/>
    <property type="match status" value="1"/>
</dbReference>
<keyword evidence="2 4" id="KW-0808">Transferase</keyword>
<evidence type="ECO:0000256" key="2">
    <source>
        <dbReference type="ARBA" id="ARBA00022679"/>
    </source>
</evidence>
<organism evidence="5 6">
    <name type="scientific">Salisediminibacterium halotolerans</name>
    <dbReference type="NCBI Taxonomy" id="517425"/>
    <lineage>
        <taxon>Bacteria</taxon>
        <taxon>Bacillati</taxon>
        <taxon>Bacillota</taxon>
        <taxon>Bacilli</taxon>
        <taxon>Bacillales</taxon>
        <taxon>Bacillaceae</taxon>
        <taxon>Salisediminibacterium</taxon>
    </lineage>
</organism>
<dbReference type="GO" id="GO:0030488">
    <property type="term" value="P:tRNA methylation"/>
    <property type="evidence" value="ECO:0007669"/>
    <property type="project" value="UniProtKB-UniRule"/>
</dbReference>
<feature type="binding site" evidence="4">
    <location>
        <position position="37"/>
    </location>
    <ligand>
        <name>S-adenosyl-L-methionine</name>
        <dbReference type="ChEBI" id="CHEBI:59789"/>
    </ligand>
</feature>
<keyword evidence="1 4" id="KW-0489">Methyltransferase</keyword>
<evidence type="ECO:0000313" key="5">
    <source>
        <dbReference type="EMBL" id="SES18467.1"/>
    </source>
</evidence>
<feature type="binding site" evidence="4">
    <location>
        <position position="158"/>
    </location>
    <ligand>
        <name>Mg(2+)</name>
        <dbReference type="ChEBI" id="CHEBI:18420"/>
    </ligand>
</feature>
<dbReference type="OrthoDB" id="9799672at2"/>
<keyword evidence="4" id="KW-0479">Metal-binding</keyword>
<evidence type="ECO:0000256" key="3">
    <source>
        <dbReference type="ARBA" id="ARBA00022691"/>
    </source>
</evidence>
<dbReference type="Pfam" id="PF01596">
    <property type="entry name" value="Methyltransf_3"/>
    <property type="match status" value="1"/>
</dbReference>
<evidence type="ECO:0000313" key="6">
    <source>
        <dbReference type="Proteomes" id="UP000199318"/>
    </source>
</evidence>